<dbReference type="Proteomes" id="UP001466331">
    <property type="component" value="Unassembled WGS sequence"/>
</dbReference>
<keyword evidence="5 7" id="KW-0129">CBS domain</keyword>
<dbReference type="InterPro" id="IPR016169">
    <property type="entry name" value="FAD-bd_PCMH_sub2"/>
</dbReference>
<evidence type="ECO:0000313" key="14">
    <source>
        <dbReference type="Proteomes" id="UP001466331"/>
    </source>
</evidence>
<name>A0ABU9U9G3_9SPIR</name>
<dbReference type="InterPro" id="IPR005170">
    <property type="entry name" value="Transptr-assoc_dom"/>
</dbReference>
<organism evidence="13 14">
    <name type="scientific">Rarispira pelagica</name>
    <dbReference type="NCBI Taxonomy" id="3141764"/>
    <lineage>
        <taxon>Bacteria</taxon>
        <taxon>Pseudomonadati</taxon>
        <taxon>Spirochaetota</taxon>
        <taxon>Spirochaetia</taxon>
        <taxon>Winmispirales</taxon>
        <taxon>Winmispiraceae</taxon>
        <taxon>Rarispira</taxon>
    </lineage>
</organism>
<accession>A0ABU9U9G3</accession>
<evidence type="ECO:0000256" key="10">
    <source>
        <dbReference type="SAM" id="SignalP"/>
    </source>
</evidence>
<gene>
    <name evidence="13" type="ORF">WKV44_01905</name>
</gene>
<dbReference type="SMART" id="SM01091">
    <property type="entry name" value="CorC_HlyC"/>
    <property type="match status" value="1"/>
</dbReference>
<dbReference type="InterPro" id="IPR000644">
    <property type="entry name" value="CBS_dom"/>
</dbReference>
<dbReference type="PANTHER" id="PTHR22777:SF17">
    <property type="entry name" value="UPF0053 PROTEIN SLL0260"/>
    <property type="match status" value="1"/>
</dbReference>
<dbReference type="InterPro" id="IPR046342">
    <property type="entry name" value="CBS_dom_sf"/>
</dbReference>
<reference evidence="13 14" key="1">
    <citation type="submission" date="2024-03" db="EMBL/GenBank/DDBJ databases">
        <title>Ignisphaera cupida sp. nov., a hyperthermophilic hydrolytic archaeon from a hot spring of Kamchatka, and proposal of Ignisphaeraceae fam. nov.</title>
        <authorList>
            <person name="Podosokorskaya O.A."/>
            <person name="Elcheninov A.G."/>
            <person name="Maltseva A.I."/>
            <person name="Zayulina K.S."/>
            <person name="Novikov A."/>
            <person name="Merkel A.Y."/>
        </authorList>
    </citation>
    <scope>NUCLEOTIDE SEQUENCE [LARGE SCALE GENOMIC DNA]</scope>
    <source>
        <strain evidence="13 14">38H-sp</strain>
    </source>
</reference>
<evidence type="ECO:0000256" key="6">
    <source>
        <dbReference type="ARBA" id="ARBA00023136"/>
    </source>
</evidence>
<evidence type="ECO:0000313" key="13">
    <source>
        <dbReference type="EMBL" id="MEM5947289.1"/>
    </source>
</evidence>
<dbReference type="PROSITE" id="PS51371">
    <property type="entry name" value="CBS"/>
    <property type="match status" value="1"/>
</dbReference>
<dbReference type="CDD" id="cd04590">
    <property type="entry name" value="CBS_pair_CorC_HlyC_assoc"/>
    <property type="match status" value="1"/>
</dbReference>
<evidence type="ECO:0000256" key="7">
    <source>
        <dbReference type="PROSITE-ProRule" id="PRU00703"/>
    </source>
</evidence>
<comment type="caution">
    <text evidence="13">The sequence shown here is derived from an EMBL/GenBank/DDBJ whole genome shotgun (WGS) entry which is preliminary data.</text>
</comment>
<evidence type="ECO:0000256" key="1">
    <source>
        <dbReference type="ARBA" id="ARBA00004141"/>
    </source>
</evidence>
<evidence type="ECO:0000256" key="5">
    <source>
        <dbReference type="ARBA" id="ARBA00023122"/>
    </source>
</evidence>
<comment type="subcellular location">
    <subcellularLocation>
        <location evidence="1">Membrane</location>
        <topology evidence="1">Multi-pass membrane protein</topology>
    </subcellularLocation>
</comment>
<dbReference type="Pfam" id="PF03471">
    <property type="entry name" value="CorC_HlyC"/>
    <property type="match status" value="1"/>
</dbReference>
<keyword evidence="4 8" id="KW-1133">Transmembrane helix</keyword>
<evidence type="ECO:0000259" key="12">
    <source>
        <dbReference type="PROSITE" id="PS51846"/>
    </source>
</evidence>
<feature type="signal peptide" evidence="10">
    <location>
        <begin position="1"/>
        <end position="23"/>
    </location>
</feature>
<evidence type="ECO:0000256" key="4">
    <source>
        <dbReference type="ARBA" id="ARBA00022989"/>
    </source>
</evidence>
<keyword evidence="14" id="KW-1185">Reference proteome</keyword>
<keyword evidence="3" id="KW-0677">Repeat</keyword>
<evidence type="ECO:0000256" key="9">
    <source>
        <dbReference type="SAM" id="Phobius"/>
    </source>
</evidence>
<dbReference type="InterPro" id="IPR036318">
    <property type="entry name" value="FAD-bd_PCMH-like_sf"/>
</dbReference>
<keyword evidence="6 8" id="KW-0472">Membrane</keyword>
<dbReference type="Pfam" id="PF00571">
    <property type="entry name" value="CBS"/>
    <property type="match status" value="1"/>
</dbReference>
<feature type="domain" description="CBS" evidence="11">
    <location>
        <begin position="259"/>
        <end position="319"/>
    </location>
</feature>
<dbReference type="Pfam" id="PF01595">
    <property type="entry name" value="CNNM"/>
    <property type="match status" value="1"/>
</dbReference>
<dbReference type="InterPro" id="IPR002550">
    <property type="entry name" value="CNNM"/>
</dbReference>
<dbReference type="Gene3D" id="3.30.465.10">
    <property type="match status" value="1"/>
</dbReference>
<evidence type="ECO:0000256" key="8">
    <source>
        <dbReference type="PROSITE-ProRule" id="PRU01193"/>
    </source>
</evidence>
<feature type="transmembrane region" description="Helical" evidence="9">
    <location>
        <begin position="126"/>
        <end position="150"/>
    </location>
</feature>
<dbReference type="RefSeq" id="WP_420068738.1">
    <property type="nucleotide sequence ID" value="NZ_JBCHKQ010000001.1"/>
</dbReference>
<dbReference type="SUPFAM" id="SSF56176">
    <property type="entry name" value="FAD-binding/transporter-associated domain-like"/>
    <property type="match status" value="1"/>
</dbReference>
<evidence type="ECO:0000256" key="3">
    <source>
        <dbReference type="ARBA" id="ARBA00022737"/>
    </source>
</evidence>
<dbReference type="EMBL" id="JBCHKQ010000001">
    <property type="protein sequence ID" value="MEM5947289.1"/>
    <property type="molecule type" value="Genomic_DNA"/>
</dbReference>
<keyword evidence="2 8" id="KW-0812">Transmembrane</keyword>
<proteinExistence type="predicted"/>
<dbReference type="PROSITE" id="PS51846">
    <property type="entry name" value="CNNM"/>
    <property type="match status" value="1"/>
</dbReference>
<dbReference type="SUPFAM" id="SSF54631">
    <property type="entry name" value="CBS-domain pair"/>
    <property type="match status" value="1"/>
</dbReference>
<sequence>MLDFVFLASLLLLSAFFSGTETAFTSISEVDIESLRKKKPKKAKLIEKLFKNPDIFLSTVLIGNNIANLSASALTTTVAIRIAGDNYIGIATGILTLVVLIFSEIIPKRLAISHSLFIATHSARIITLFSVLFLPISKFISIVTSVFIPYRQKPDLDQEKILSALTLAKSTGVLEEYKTRMMSRIIRFNQVNLHSVMTHRKKIFSLPADMIVEEAVEIVRTVPFSRIPLYKKDTEDISLILHIKDLFLAYIDSKKNTRLSDIAGPAVFLPETTKLHVAFGKLSQAQTKMAIVLDEYGGVAGIITMEDILEEIVGDLYDENEKKEESDIIKTGNNSYRINGNTAIHDFQDFFEVEVSTDSSTVAGYLTEKSGSIPYENQEIETELGKFIIKKANKTSVELVEFIRKKRQA</sequence>
<keyword evidence="10" id="KW-0732">Signal</keyword>
<feature type="chain" id="PRO_5046042200" evidence="10">
    <location>
        <begin position="24"/>
        <end position="409"/>
    </location>
</feature>
<dbReference type="PANTHER" id="PTHR22777">
    <property type="entry name" value="HEMOLYSIN-RELATED"/>
    <property type="match status" value="1"/>
</dbReference>
<feature type="transmembrane region" description="Helical" evidence="9">
    <location>
        <begin position="87"/>
        <end position="106"/>
    </location>
</feature>
<evidence type="ECO:0000259" key="11">
    <source>
        <dbReference type="PROSITE" id="PS51371"/>
    </source>
</evidence>
<dbReference type="Gene3D" id="3.10.580.10">
    <property type="entry name" value="CBS-domain"/>
    <property type="match status" value="1"/>
</dbReference>
<dbReference type="InterPro" id="IPR044751">
    <property type="entry name" value="Ion_transp-like_CBS"/>
</dbReference>
<feature type="transmembrane region" description="Helical" evidence="9">
    <location>
        <begin position="55"/>
        <end position="80"/>
    </location>
</feature>
<protein>
    <submittedName>
        <fullName evidence="13">Hemolysin family protein</fullName>
    </submittedName>
</protein>
<evidence type="ECO:0000256" key="2">
    <source>
        <dbReference type="ARBA" id="ARBA00022692"/>
    </source>
</evidence>
<feature type="domain" description="CNNM transmembrane" evidence="12">
    <location>
        <begin position="1"/>
        <end position="178"/>
    </location>
</feature>